<keyword evidence="2" id="KW-0560">Oxidoreductase</keyword>
<dbReference type="PANTHER" id="PTHR48106">
    <property type="entry name" value="QUINONE OXIDOREDUCTASE PIG3-RELATED"/>
    <property type="match status" value="1"/>
</dbReference>
<dbReference type="CDD" id="cd05289">
    <property type="entry name" value="MDR_like_2"/>
    <property type="match status" value="1"/>
</dbReference>
<name>A0ABX1SKY7_9PSEU</name>
<evidence type="ECO:0000256" key="2">
    <source>
        <dbReference type="ARBA" id="ARBA00023002"/>
    </source>
</evidence>
<dbReference type="PANTHER" id="PTHR48106:SF13">
    <property type="entry name" value="QUINONE OXIDOREDUCTASE-RELATED"/>
    <property type="match status" value="1"/>
</dbReference>
<feature type="domain" description="Enoyl reductase (ER)" evidence="3">
    <location>
        <begin position="10"/>
        <end position="307"/>
    </location>
</feature>
<proteinExistence type="predicted"/>
<dbReference type="Gene3D" id="3.90.180.10">
    <property type="entry name" value="Medium-chain alcohol dehydrogenases, catalytic domain"/>
    <property type="match status" value="1"/>
</dbReference>
<dbReference type="Gene3D" id="3.40.50.720">
    <property type="entry name" value="NAD(P)-binding Rossmann-like Domain"/>
    <property type="match status" value="1"/>
</dbReference>
<accession>A0ABX1SKY7</accession>
<reference evidence="4 5" key="1">
    <citation type="submission" date="2020-04" db="EMBL/GenBank/DDBJ databases">
        <authorList>
            <person name="Klaysubun C."/>
            <person name="Duangmal K."/>
            <person name="Lipun K."/>
        </authorList>
    </citation>
    <scope>NUCLEOTIDE SEQUENCE [LARGE SCALE GENOMIC DNA]</scope>
    <source>
        <strain evidence="4 5">K10HN5</strain>
    </source>
</reference>
<gene>
    <name evidence="4" type="ORF">HF526_28465</name>
</gene>
<dbReference type="InterPro" id="IPR011032">
    <property type="entry name" value="GroES-like_sf"/>
</dbReference>
<protein>
    <submittedName>
        <fullName evidence="4">NADP-dependent oxidoreductase</fullName>
    </submittedName>
</protein>
<keyword evidence="5" id="KW-1185">Reference proteome</keyword>
<dbReference type="InterPro" id="IPR013154">
    <property type="entry name" value="ADH-like_N"/>
</dbReference>
<dbReference type="RefSeq" id="WP_169384664.1">
    <property type="nucleotide sequence ID" value="NZ_JAAXLA010000077.1"/>
</dbReference>
<dbReference type="InterPro" id="IPR002364">
    <property type="entry name" value="Quin_OxRdtase/zeta-crystal_CS"/>
</dbReference>
<evidence type="ECO:0000256" key="1">
    <source>
        <dbReference type="ARBA" id="ARBA00022857"/>
    </source>
</evidence>
<sequence length="309" mass="32412">MRAVALTEYGPPEVLSVRELPDPPVGPDVVLVRGTAAGVNPVDHLIRQGLLRSAYPHHEPLVPGFDVAGTVEQAGPAATGFAPGDPVLGYVRRDDVQYGTYAELVPAPLRTLAHRPPELDATRAAGLPLAGLTALQTLQATGTHEGDTVLVYAAAGGVGHLAVQIARELGAARVLGTASERNHDFVRSLGAEPVSYGPGLVERVAALVGGDGRVDVVADFVGGDELRAAPGLLRESARHASVVDPDVRAQGGRYVWVQPDPEQLAWLAGRAAQGRLVIEVQQTFPLQQAPQAQALLEGRHVRGKLVLLV</sequence>
<organism evidence="4 5">
    <name type="scientific">Pseudonocardia acidicola</name>
    <dbReference type="NCBI Taxonomy" id="2724939"/>
    <lineage>
        <taxon>Bacteria</taxon>
        <taxon>Bacillati</taxon>
        <taxon>Actinomycetota</taxon>
        <taxon>Actinomycetes</taxon>
        <taxon>Pseudonocardiales</taxon>
        <taxon>Pseudonocardiaceae</taxon>
        <taxon>Pseudonocardia</taxon>
    </lineage>
</organism>
<dbReference type="Proteomes" id="UP000820669">
    <property type="component" value="Unassembled WGS sequence"/>
</dbReference>
<dbReference type="PROSITE" id="PS01162">
    <property type="entry name" value="QOR_ZETA_CRYSTAL"/>
    <property type="match status" value="1"/>
</dbReference>
<dbReference type="SMART" id="SM00829">
    <property type="entry name" value="PKS_ER"/>
    <property type="match status" value="1"/>
</dbReference>
<evidence type="ECO:0000313" key="4">
    <source>
        <dbReference type="EMBL" id="NMI01203.1"/>
    </source>
</evidence>
<dbReference type="SUPFAM" id="SSF50129">
    <property type="entry name" value="GroES-like"/>
    <property type="match status" value="1"/>
</dbReference>
<evidence type="ECO:0000259" key="3">
    <source>
        <dbReference type="SMART" id="SM00829"/>
    </source>
</evidence>
<dbReference type="Pfam" id="PF08240">
    <property type="entry name" value="ADH_N"/>
    <property type="match status" value="1"/>
</dbReference>
<dbReference type="SUPFAM" id="SSF51735">
    <property type="entry name" value="NAD(P)-binding Rossmann-fold domains"/>
    <property type="match status" value="1"/>
</dbReference>
<dbReference type="EMBL" id="JAAXLA010000077">
    <property type="protein sequence ID" value="NMI01203.1"/>
    <property type="molecule type" value="Genomic_DNA"/>
</dbReference>
<dbReference type="Pfam" id="PF13602">
    <property type="entry name" value="ADH_zinc_N_2"/>
    <property type="match status" value="1"/>
</dbReference>
<dbReference type="InterPro" id="IPR020843">
    <property type="entry name" value="ER"/>
</dbReference>
<dbReference type="InterPro" id="IPR036291">
    <property type="entry name" value="NAD(P)-bd_dom_sf"/>
</dbReference>
<keyword evidence="1" id="KW-0521">NADP</keyword>
<evidence type="ECO:0000313" key="5">
    <source>
        <dbReference type="Proteomes" id="UP000820669"/>
    </source>
</evidence>
<comment type="caution">
    <text evidence="4">The sequence shown here is derived from an EMBL/GenBank/DDBJ whole genome shotgun (WGS) entry which is preliminary data.</text>
</comment>